<organism evidence="4 5">
    <name type="scientific">Sulfidibacter corallicola</name>
    <dbReference type="NCBI Taxonomy" id="2818388"/>
    <lineage>
        <taxon>Bacteria</taxon>
        <taxon>Pseudomonadati</taxon>
        <taxon>Acidobacteriota</taxon>
        <taxon>Holophagae</taxon>
        <taxon>Acanthopleuribacterales</taxon>
        <taxon>Acanthopleuribacteraceae</taxon>
        <taxon>Sulfidibacter</taxon>
    </lineage>
</organism>
<dbReference type="InterPro" id="IPR002104">
    <property type="entry name" value="Integrase_catalytic"/>
</dbReference>
<dbReference type="GO" id="GO:0006310">
    <property type="term" value="P:DNA recombination"/>
    <property type="evidence" value="ECO:0007669"/>
    <property type="project" value="UniProtKB-KW"/>
</dbReference>
<dbReference type="KEGG" id="scor:J3U87_23500"/>
<dbReference type="Gene3D" id="1.10.443.10">
    <property type="entry name" value="Intergrase catalytic core"/>
    <property type="match status" value="1"/>
</dbReference>
<dbReference type="GO" id="GO:0003677">
    <property type="term" value="F:DNA binding"/>
    <property type="evidence" value="ECO:0007669"/>
    <property type="project" value="InterPro"/>
</dbReference>
<evidence type="ECO:0000313" key="4">
    <source>
        <dbReference type="EMBL" id="QTD48557.1"/>
    </source>
</evidence>
<feature type="domain" description="Tyr recombinase" evidence="3">
    <location>
        <begin position="45"/>
        <end position="224"/>
    </location>
</feature>
<dbReference type="InterPro" id="IPR013762">
    <property type="entry name" value="Integrase-like_cat_sf"/>
</dbReference>
<keyword evidence="1" id="KW-0233">DNA recombination</keyword>
<evidence type="ECO:0000256" key="2">
    <source>
        <dbReference type="SAM" id="MobiDB-lite"/>
    </source>
</evidence>
<sequence>MGQLCGLCRKKEEPIPDCSSVEPIEKGQINGKPNPNHPKKGSSIKVSPIKDKTAIKAIKDFLAGRPRDLCFFTLGINTAFRANELLSIKIYQVRRLRPGDDFELKLPKTKTYRRVTANRAVVNAIQNLLKSGHFEDEDWLFKSKTTNEPLKVSTVSKYVKNWCQKAGLAGNYASHSLRKTWGYWQRVGKDVPIPLLMVAFGHSNQSQTLQYLCIQSEEIAGIYMGLEL</sequence>
<reference evidence="4" key="1">
    <citation type="submission" date="2021-03" db="EMBL/GenBank/DDBJ databases">
        <title>Acanthopleuribacteraceae sp. M133.</title>
        <authorList>
            <person name="Wang G."/>
        </authorList>
    </citation>
    <scope>NUCLEOTIDE SEQUENCE</scope>
    <source>
        <strain evidence="4">M133</strain>
    </source>
</reference>
<dbReference type="EMBL" id="CP071793">
    <property type="protein sequence ID" value="QTD48557.1"/>
    <property type="molecule type" value="Genomic_DNA"/>
</dbReference>
<dbReference type="AlphaFoldDB" id="A0A8A4TGA8"/>
<dbReference type="PROSITE" id="PS51898">
    <property type="entry name" value="TYR_RECOMBINASE"/>
    <property type="match status" value="1"/>
</dbReference>
<dbReference type="GO" id="GO:0015074">
    <property type="term" value="P:DNA integration"/>
    <property type="evidence" value="ECO:0007669"/>
    <property type="project" value="InterPro"/>
</dbReference>
<protein>
    <submittedName>
        <fullName evidence="4">Tyrosine-type recombinase/integrase</fullName>
    </submittedName>
</protein>
<evidence type="ECO:0000259" key="3">
    <source>
        <dbReference type="PROSITE" id="PS51898"/>
    </source>
</evidence>
<name>A0A8A4TGA8_SULCO</name>
<dbReference type="RefSeq" id="WP_237378213.1">
    <property type="nucleotide sequence ID" value="NZ_CP071793.1"/>
</dbReference>
<dbReference type="Pfam" id="PF00589">
    <property type="entry name" value="Phage_integrase"/>
    <property type="match status" value="1"/>
</dbReference>
<feature type="region of interest" description="Disordered" evidence="2">
    <location>
        <begin position="19"/>
        <end position="45"/>
    </location>
</feature>
<dbReference type="Proteomes" id="UP000663929">
    <property type="component" value="Chromosome"/>
</dbReference>
<evidence type="ECO:0000313" key="5">
    <source>
        <dbReference type="Proteomes" id="UP000663929"/>
    </source>
</evidence>
<proteinExistence type="predicted"/>
<dbReference type="InterPro" id="IPR011010">
    <property type="entry name" value="DNA_brk_join_enz"/>
</dbReference>
<dbReference type="SUPFAM" id="SSF56349">
    <property type="entry name" value="DNA breaking-rejoining enzymes"/>
    <property type="match status" value="1"/>
</dbReference>
<evidence type="ECO:0000256" key="1">
    <source>
        <dbReference type="ARBA" id="ARBA00023172"/>
    </source>
</evidence>
<gene>
    <name evidence="4" type="ORF">J3U87_23500</name>
</gene>
<accession>A0A8A4TGA8</accession>
<keyword evidence="5" id="KW-1185">Reference proteome</keyword>